<dbReference type="InterPro" id="IPR020481">
    <property type="entry name" value="Intracell_prot_inh_BsuPI"/>
</dbReference>
<evidence type="ECO:0000259" key="1">
    <source>
        <dbReference type="Pfam" id="PF12690"/>
    </source>
</evidence>
<evidence type="ECO:0000313" key="3">
    <source>
        <dbReference type="Proteomes" id="UP001601059"/>
    </source>
</evidence>
<evidence type="ECO:0000313" key="2">
    <source>
        <dbReference type="EMBL" id="MFE8702784.1"/>
    </source>
</evidence>
<comment type="caution">
    <text evidence="2">The sequence shown here is derived from an EMBL/GenBank/DDBJ whole genome shotgun (WGS) entry which is preliminary data.</text>
</comment>
<dbReference type="RefSeq" id="WP_389362749.1">
    <property type="nucleotide sequence ID" value="NZ_JBIACK010000011.1"/>
</dbReference>
<reference evidence="2 3" key="1">
    <citation type="submission" date="2024-08" db="EMBL/GenBank/DDBJ databases">
        <title>Two novel Cytobacillus novel species.</title>
        <authorList>
            <person name="Liu G."/>
        </authorList>
    </citation>
    <scope>NUCLEOTIDE SEQUENCE [LARGE SCALE GENOMIC DNA]</scope>
    <source>
        <strain evidence="2 3">FJAT-54145</strain>
    </source>
</reference>
<name>A0ABW6KF08_9BACI</name>
<organism evidence="2 3">
    <name type="scientific">Cytobacillus spartinae</name>
    <dbReference type="NCBI Taxonomy" id="3299023"/>
    <lineage>
        <taxon>Bacteria</taxon>
        <taxon>Bacillati</taxon>
        <taxon>Bacillota</taxon>
        <taxon>Bacilli</taxon>
        <taxon>Bacillales</taxon>
        <taxon>Bacillaceae</taxon>
        <taxon>Cytobacillus</taxon>
    </lineage>
</organism>
<dbReference type="EMBL" id="JBIACK010000011">
    <property type="protein sequence ID" value="MFE8702784.1"/>
    <property type="molecule type" value="Genomic_DNA"/>
</dbReference>
<dbReference type="Gene3D" id="2.60.40.2360">
    <property type="entry name" value="Intracellular proteinase inhibitor BsuPI"/>
    <property type="match status" value="1"/>
</dbReference>
<dbReference type="PROSITE" id="PS51257">
    <property type="entry name" value="PROKAR_LIPOPROTEIN"/>
    <property type="match status" value="1"/>
</dbReference>
<feature type="domain" description="Intracellular proteinase inhibitor BsuPI" evidence="1">
    <location>
        <begin position="49"/>
        <end position="129"/>
    </location>
</feature>
<accession>A0ABW6KF08</accession>
<dbReference type="Pfam" id="PF12690">
    <property type="entry name" value="BsuPI"/>
    <property type="match status" value="1"/>
</dbReference>
<dbReference type="Proteomes" id="UP001601059">
    <property type="component" value="Unassembled WGS sequence"/>
</dbReference>
<sequence>MKKLLLILLLGIVLTGCGTGNEKASQGGSGIVAGEVQSTIEPLSSQIYQYEVKNQTEEEIKLDFTSSQRFDYSIKTSKGKDVYLFSSVAMFLQATGEEKIQSGESLTYEIDLKDVGLSPGDYVLTVWMTPKDGKAYSISKEFKVE</sequence>
<protein>
    <recommendedName>
        <fullName evidence="1">Intracellular proteinase inhibitor BsuPI domain-containing protein</fullName>
    </recommendedName>
</protein>
<gene>
    <name evidence="2" type="ORF">ACFYKX_19455</name>
</gene>
<proteinExistence type="predicted"/>
<keyword evidence="3" id="KW-1185">Reference proteome</keyword>
<dbReference type="InterPro" id="IPR038144">
    <property type="entry name" value="IPI"/>
</dbReference>